<dbReference type="EMBL" id="CP000844">
    <property type="protein sequence ID" value="ABW33222.1"/>
    <property type="molecule type" value="Genomic_DNA"/>
</dbReference>
<gene>
    <name evidence="2" type="ordered locus">AM1_G0042</name>
</gene>
<protein>
    <submittedName>
        <fullName evidence="2">Uncharacterized protein</fullName>
    </submittedName>
</protein>
<reference evidence="2 3" key="1">
    <citation type="journal article" date="2008" name="Proc. Natl. Acad. Sci. U.S.A.">
        <title>Niche adaptation and genome expansion in the chlorophyll d-producing cyanobacterium Acaryochloris marina.</title>
        <authorList>
            <person name="Swingley W.D."/>
            <person name="Chen M."/>
            <person name="Cheung P.C."/>
            <person name="Conrad A.L."/>
            <person name="Dejesa L.C."/>
            <person name="Hao J."/>
            <person name="Honchak B.M."/>
            <person name="Karbach L.E."/>
            <person name="Kurdoglu A."/>
            <person name="Lahiri S."/>
            <person name="Mastrian S.D."/>
            <person name="Miyashita H."/>
            <person name="Page L."/>
            <person name="Ramakrishna P."/>
            <person name="Satoh S."/>
            <person name="Sattley W.M."/>
            <person name="Shimada Y."/>
            <person name="Taylor H.L."/>
            <person name="Tomo T."/>
            <person name="Tsuchiya T."/>
            <person name="Wang Z.T."/>
            <person name="Raymond J."/>
            <person name="Mimuro M."/>
            <person name="Blankenship R.E."/>
            <person name="Touchman J.W."/>
        </authorList>
    </citation>
    <scope>NUCLEOTIDE SEQUENCE [LARGE SCALE GENOMIC DNA]</scope>
    <source>
        <strain evidence="3">MBIC 11017</strain>
        <plasmid evidence="3">Plasmid pREB7</plasmid>
    </source>
</reference>
<evidence type="ECO:0000313" key="2">
    <source>
        <dbReference type="EMBL" id="ABW33222.1"/>
    </source>
</evidence>
<dbReference type="AlphaFoldDB" id="A8ZQD6"/>
<sequence length="40" mass="4317">MVGEDKAKGVECLTNKETTDSHCSSKPPSSDIHKSSEQQP</sequence>
<dbReference type="HOGENOM" id="CLU_3283172_0_0_3"/>
<dbReference type="KEGG" id="amr:AM1_G0042"/>
<feature type="region of interest" description="Disordered" evidence="1">
    <location>
        <begin position="1"/>
        <end position="40"/>
    </location>
</feature>
<evidence type="ECO:0000313" key="3">
    <source>
        <dbReference type="Proteomes" id="UP000000268"/>
    </source>
</evidence>
<geneLocation type="plasmid" evidence="2 3">
    <name>pREB7</name>
</geneLocation>
<evidence type="ECO:0000256" key="1">
    <source>
        <dbReference type="SAM" id="MobiDB-lite"/>
    </source>
</evidence>
<feature type="compositionally biased region" description="Basic and acidic residues" evidence="1">
    <location>
        <begin position="31"/>
        <end position="40"/>
    </location>
</feature>
<accession>A8ZQD6</accession>
<proteinExistence type="predicted"/>
<dbReference type="Proteomes" id="UP000000268">
    <property type="component" value="Plasmid pREB7"/>
</dbReference>
<keyword evidence="2" id="KW-0614">Plasmid</keyword>
<name>A8ZQD6_ACAM1</name>
<keyword evidence="3" id="KW-1185">Reference proteome</keyword>
<organism evidence="2 3">
    <name type="scientific">Acaryochloris marina (strain MBIC 11017)</name>
    <dbReference type="NCBI Taxonomy" id="329726"/>
    <lineage>
        <taxon>Bacteria</taxon>
        <taxon>Bacillati</taxon>
        <taxon>Cyanobacteriota</taxon>
        <taxon>Cyanophyceae</taxon>
        <taxon>Acaryochloridales</taxon>
        <taxon>Acaryochloridaceae</taxon>
        <taxon>Acaryochloris</taxon>
    </lineage>
</organism>